<gene>
    <name evidence="5" type="ORF">ACFSYS_09835</name>
</gene>
<dbReference type="InterPro" id="IPR014284">
    <property type="entry name" value="RNA_pol_sigma-70_dom"/>
</dbReference>
<protein>
    <submittedName>
        <fullName evidence="5">RNA polymerase sigma factor</fullName>
    </submittedName>
</protein>
<dbReference type="InterPro" id="IPR013324">
    <property type="entry name" value="RNA_pol_sigma_r3/r4-like"/>
</dbReference>
<proteinExistence type="inferred from homology"/>
<keyword evidence="2" id="KW-0805">Transcription regulation</keyword>
<dbReference type="Proteomes" id="UP001597438">
    <property type="component" value="Unassembled WGS sequence"/>
</dbReference>
<dbReference type="InterPro" id="IPR013325">
    <property type="entry name" value="RNA_pol_sigma_r2"/>
</dbReference>
<comment type="caution">
    <text evidence="5">The sequence shown here is derived from an EMBL/GenBank/DDBJ whole genome shotgun (WGS) entry which is preliminary data.</text>
</comment>
<dbReference type="SUPFAM" id="SSF88659">
    <property type="entry name" value="Sigma3 and sigma4 domains of RNA polymerase sigma factors"/>
    <property type="match status" value="1"/>
</dbReference>
<dbReference type="Gene3D" id="1.10.1740.10">
    <property type="match status" value="1"/>
</dbReference>
<sequence>MMRVNNYELLKKGDPSALVSIYNLYRRQLFWVGKQNMKDEFVIETLVQDAFLKLWEHRDRIEDPDHIFFFLRYVVKTECTYYYCRPKNQFYRNMSRLENFGNYQEFMLGYDPNIEDDHLKDQQLEQQAFERIKKVLPLLSAEKSHLIELCLKHGFRYKFIGQLMGKGITETSNQVKRAIQEIKTIINRGSGLEITEKTTPIKVQGEITEEQQKVLQLRCEQKESFAAIAKQLNLSQKEVHSQFMAAYKLMQEKHEQQLKSA</sequence>
<evidence type="ECO:0000313" key="5">
    <source>
        <dbReference type="EMBL" id="MFD2833587.1"/>
    </source>
</evidence>
<dbReference type="NCBIfam" id="TIGR02937">
    <property type="entry name" value="sigma70-ECF"/>
    <property type="match status" value="1"/>
</dbReference>
<evidence type="ECO:0000256" key="2">
    <source>
        <dbReference type="ARBA" id="ARBA00023015"/>
    </source>
</evidence>
<keyword evidence="3" id="KW-0731">Sigma factor</keyword>
<dbReference type="RefSeq" id="WP_347709981.1">
    <property type="nucleotide sequence ID" value="NZ_JBHUOJ010000022.1"/>
</dbReference>
<dbReference type="PANTHER" id="PTHR43133:SF46">
    <property type="entry name" value="RNA POLYMERASE SIGMA-70 FACTOR ECF SUBFAMILY"/>
    <property type="match status" value="1"/>
</dbReference>
<comment type="similarity">
    <text evidence="1">Belongs to the sigma-70 factor family. ECF subfamily.</text>
</comment>
<dbReference type="PANTHER" id="PTHR43133">
    <property type="entry name" value="RNA POLYMERASE ECF-TYPE SIGMA FACTO"/>
    <property type="match status" value="1"/>
</dbReference>
<evidence type="ECO:0000256" key="1">
    <source>
        <dbReference type="ARBA" id="ARBA00010641"/>
    </source>
</evidence>
<accession>A0ABW5X4N7</accession>
<keyword evidence="4" id="KW-0804">Transcription</keyword>
<dbReference type="InterPro" id="IPR039425">
    <property type="entry name" value="RNA_pol_sigma-70-like"/>
</dbReference>
<reference evidence="6" key="1">
    <citation type="journal article" date="2019" name="Int. J. Syst. Evol. Microbiol.">
        <title>The Global Catalogue of Microorganisms (GCM) 10K type strain sequencing project: providing services to taxonomists for standard genome sequencing and annotation.</title>
        <authorList>
            <consortium name="The Broad Institute Genomics Platform"/>
            <consortium name="The Broad Institute Genome Sequencing Center for Infectious Disease"/>
            <person name="Wu L."/>
            <person name="Ma J."/>
        </authorList>
    </citation>
    <scope>NUCLEOTIDE SEQUENCE [LARGE SCALE GENOMIC DNA]</scope>
    <source>
        <strain evidence="6">KCTC 52925</strain>
    </source>
</reference>
<keyword evidence="6" id="KW-1185">Reference proteome</keyword>
<evidence type="ECO:0000256" key="3">
    <source>
        <dbReference type="ARBA" id="ARBA00023082"/>
    </source>
</evidence>
<dbReference type="SUPFAM" id="SSF88946">
    <property type="entry name" value="Sigma2 domain of RNA polymerase sigma factors"/>
    <property type="match status" value="1"/>
</dbReference>
<evidence type="ECO:0000256" key="4">
    <source>
        <dbReference type="ARBA" id="ARBA00023163"/>
    </source>
</evidence>
<dbReference type="EMBL" id="JBHUOJ010000022">
    <property type="protein sequence ID" value="MFD2833587.1"/>
    <property type="molecule type" value="Genomic_DNA"/>
</dbReference>
<organism evidence="5 6">
    <name type="scientific">Christiangramia antarctica</name>
    <dbReference type="NCBI Taxonomy" id="2058158"/>
    <lineage>
        <taxon>Bacteria</taxon>
        <taxon>Pseudomonadati</taxon>
        <taxon>Bacteroidota</taxon>
        <taxon>Flavobacteriia</taxon>
        <taxon>Flavobacteriales</taxon>
        <taxon>Flavobacteriaceae</taxon>
        <taxon>Christiangramia</taxon>
    </lineage>
</organism>
<evidence type="ECO:0000313" key="6">
    <source>
        <dbReference type="Proteomes" id="UP001597438"/>
    </source>
</evidence>
<name>A0ABW5X4N7_9FLAO</name>